<feature type="compositionally biased region" description="Basic residues" evidence="1">
    <location>
        <begin position="88"/>
        <end position="102"/>
    </location>
</feature>
<evidence type="ECO:0000313" key="2">
    <source>
        <dbReference type="EMBL" id="CCC91587.1"/>
    </source>
</evidence>
<feature type="region of interest" description="Disordered" evidence="1">
    <location>
        <begin position="1"/>
        <end position="49"/>
    </location>
</feature>
<reference evidence="2" key="1">
    <citation type="journal article" date="2012" name="Proc. Natl. Acad. Sci. U.S.A.">
        <title>Antigenic diversity is generated by distinct evolutionary mechanisms in African trypanosome species.</title>
        <authorList>
            <person name="Jackson A.P."/>
            <person name="Berry A."/>
            <person name="Aslett M."/>
            <person name="Allison H.C."/>
            <person name="Burton P."/>
            <person name="Vavrova-Anderson J."/>
            <person name="Brown R."/>
            <person name="Browne H."/>
            <person name="Corton N."/>
            <person name="Hauser H."/>
            <person name="Gamble J."/>
            <person name="Gilderthorp R."/>
            <person name="Marcello L."/>
            <person name="McQuillan J."/>
            <person name="Otto T.D."/>
            <person name="Quail M.A."/>
            <person name="Sanders M.J."/>
            <person name="van Tonder A."/>
            <person name="Ginger M.L."/>
            <person name="Field M.C."/>
            <person name="Barry J.D."/>
            <person name="Hertz-Fowler C."/>
            <person name="Berriman M."/>
        </authorList>
    </citation>
    <scope>NUCLEOTIDE SEQUENCE</scope>
    <source>
        <strain evidence="2">IL3000</strain>
    </source>
</reference>
<accession>G0UQC6</accession>
<organism evidence="2">
    <name type="scientific">Trypanosoma congolense (strain IL3000)</name>
    <dbReference type="NCBI Taxonomy" id="1068625"/>
    <lineage>
        <taxon>Eukaryota</taxon>
        <taxon>Discoba</taxon>
        <taxon>Euglenozoa</taxon>
        <taxon>Kinetoplastea</taxon>
        <taxon>Metakinetoplastina</taxon>
        <taxon>Trypanosomatida</taxon>
        <taxon>Trypanosomatidae</taxon>
        <taxon>Trypanosoma</taxon>
        <taxon>Nannomonas</taxon>
    </lineage>
</organism>
<gene>
    <name evidence="2" type="ORF">TCIL3000_7_4010</name>
</gene>
<evidence type="ECO:0000256" key="1">
    <source>
        <dbReference type="SAM" id="MobiDB-lite"/>
    </source>
</evidence>
<dbReference type="EMBL" id="HE575320">
    <property type="protein sequence ID" value="CCC91587.1"/>
    <property type="molecule type" value="Genomic_DNA"/>
</dbReference>
<feature type="compositionally biased region" description="Basic residues" evidence="1">
    <location>
        <begin position="1"/>
        <end position="13"/>
    </location>
</feature>
<proteinExistence type="predicted"/>
<sequence>MRHQRPAVGKKKNTSALQIHRAASHHERAKEGRRRDNKAGTLKPRTAKDGRRKNICNSLSCFNLLLYAAKIHKMYKVVRTTPAPHRYGYTKKNKGKKARHKEKVNAVTIHATQPD</sequence>
<protein>
    <submittedName>
        <fullName evidence="2">Uncharacterized protein</fullName>
    </submittedName>
</protein>
<feature type="compositionally biased region" description="Basic and acidic residues" evidence="1">
    <location>
        <begin position="24"/>
        <end position="38"/>
    </location>
</feature>
<feature type="region of interest" description="Disordered" evidence="1">
    <location>
        <begin position="86"/>
        <end position="115"/>
    </location>
</feature>
<name>G0UQC6_TRYCI</name>
<dbReference type="AlphaFoldDB" id="G0UQC6"/>